<feature type="transmembrane region" description="Helical" evidence="2">
    <location>
        <begin position="47"/>
        <end position="66"/>
    </location>
</feature>
<dbReference type="EMBL" id="CP007142">
    <property type="protein sequence ID" value="AJQ93000.1"/>
    <property type="molecule type" value="Genomic_DNA"/>
</dbReference>
<dbReference type="KEGG" id="gsn:YC6258_00950"/>
<sequence>MMTMSSTSMAMGSLWFHFHDKHHGNDDQKPGKDQSPGAGDTISVPEINLGGTAAVVALMGGILMVLREKKKA</sequence>
<dbReference type="Proteomes" id="UP000032266">
    <property type="component" value="Chromosome"/>
</dbReference>
<dbReference type="HOGENOM" id="CLU_2716767_0_0_6"/>
<reference evidence="3 4" key="1">
    <citation type="submission" date="2014-01" db="EMBL/GenBank/DDBJ databases">
        <title>Full genme sequencing of cellulolytic bacterium Gynuella sunshinyii YC6258T gen. nov., sp. nov.</title>
        <authorList>
            <person name="Khan H."/>
            <person name="Chung E.J."/>
            <person name="Chung Y.R."/>
        </authorList>
    </citation>
    <scope>NUCLEOTIDE SEQUENCE [LARGE SCALE GENOMIC DNA]</scope>
    <source>
        <strain evidence="3 4">YC6258</strain>
    </source>
</reference>
<keyword evidence="2" id="KW-0472">Membrane</keyword>
<keyword evidence="2" id="KW-0812">Transmembrane</keyword>
<keyword evidence="4" id="KW-1185">Reference proteome</keyword>
<dbReference type="AlphaFoldDB" id="A0A0C5V0A5"/>
<accession>A0A0C5V0A5</accession>
<proteinExistence type="predicted"/>
<organism evidence="3 4">
    <name type="scientific">Gynuella sunshinyii YC6258</name>
    <dbReference type="NCBI Taxonomy" id="1445510"/>
    <lineage>
        <taxon>Bacteria</taxon>
        <taxon>Pseudomonadati</taxon>
        <taxon>Pseudomonadota</taxon>
        <taxon>Gammaproteobacteria</taxon>
        <taxon>Oceanospirillales</taxon>
        <taxon>Saccharospirillaceae</taxon>
        <taxon>Gynuella</taxon>
    </lineage>
</organism>
<evidence type="ECO:0000256" key="2">
    <source>
        <dbReference type="SAM" id="Phobius"/>
    </source>
</evidence>
<keyword evidence="2" id="KW-1133">Transmembrane helix</keyword>
<feature type="region of interest" description="Disordered" evidence="1">
    <location>
        <begin position="20"/>
        <end position="44"/>
    </location>
</feature>
<name>A0A0C5V0A5_9GAMM</name>
<gene>
    <name evidence="3" type="ORF">YC6258_00950</name>
</gene>
<protein>
    <submittedName>
        <fullName evidence="3">Uncharacterized protein</fullName>
    </submittedName>
</protein>
<evidence type="ECO:0000313" key="4">
    <source>
        <dbReference type="Proteomes" id="UP000032266"/>
    </source>
</evidence>
<evidence type="ECO:0000256" key="1">
    <source>
        <dbReference type="SAM" id="MobiDB-lite"/>
    </source>
</evidence>
<feature type="compositionally biased region" description="Basic and acidic residues" evidence="1">
    <location>
        <begin position="23"/>
        <end position="32"/>
    </location>
</feature>
<evidence type="ECO:0000313" key="3">
    <source>
        <dbReference type="EMBL" id="AJQ93000.1"/>
    </source>
</evidence>